<dbReference type="Proteomes" id="UP000204584">
    <property type="component" value="Segment"/>
</dbReference>
<sequence length="580" mass="64313">MRLGKKKGRLAVPRRKRRRRAPCAWNDLADELVLHVASFLDETSVARLACTDRRTRQVCLDDRLWKRFYTSRIAASAPRCKPKRCMAHRAETHRSAVDRIRRWAVDLSDPSCPLDEECAQILGTGLSRCGHYAREPADHRWACAMDRASNLCSQGSAHCGFARYPDQPYRSVGHIANIDPFALDFLVPGLVKSVLGPHTRVRADYTGDIDSATGVPHGYGVSIMASIDSWKPVCRIAGEWIQGRPCGSMRVWARRKNLCIYYEGGYDNGRRHSEGLLVTSRGVYDSRWSKGKRCGTGFARTRYAHITYAPSSTRAKRQTALVYRGDGSIEFKGICNVDGEPLNGTLFDPAGTMLYRGDMSPGGCVRGNGTMYLVDGVKITGRIKSGTWSRLITIVYPNGDEVECTAPLTITKDGWTPTSVTRFIFSSANPDPLLAGRALDGSWHILQVGPRLAPSPLGYASPDEPDNSFGGHPAMIVRETSSSIVVQPSLSATLDDLFGDDPHGIVHLPKDDPYDAVYLPCDDPYDIAAARALGEFVFWPRAVDLDDAHRIDRDRFLDHMATQHGRHWSTCRAFAATLSW</sequence>
<gene>
    <name evidence="2" type="ORF">psal_cds_952</name>
</gene>
<feature type="domain" description="F-box" evidence="1">
    <location>
        <begin position="30"/>
        <end position="70"/>
    </location>
</feature>
<dbReference type="Pfam" id="PF12937">
    <property type="entry name" value="F-box-like"/>
    <property type="match status" value="1"/>
</dbReference>
<dbReference type="KEGG" id="vg:16606885"/>
<dbReference type="InterPro" id="IPR001810">
    <property type="entry name" value="F-box_dom"/>
</dbReference>
<reference evidence="2 3" key="1">
    <citation type="journal article" date="2013" name="Science">
        <title>Pandoraviruses: amoeba viruses with genomes up to 2.5 Mb reaching that of parasitic eukaryotes.</title>
        <authorList>
            <person name="Philippe N."/>
            <person name="Legendre M."/>
            <person name="Doutre G."/>
            <person name="Coute Y."/>
            <person name="Poirot O."/>
            <person name="Lescot M."/>
            <person name="Arslan D."/>
            <person name="Seltzer V."/>
            <person name="Bertaux L."/>
            <person name="Bruley C."/>
            <person name="Garin J."/>
            <person name="Claverie J.M."/>
            <person name="Abergel C."/>
        </authorList>
    </citation>
    <scope>NUCLEOTIDE SEQUENCE [LARGE SCALE GENOMIC DNA]</scope>
</reference>
<organism evidence="2 3">
    <name type="scientific">Pandoravirus salinus</name>
    <dbReference type="NCBI Taxonomy" id="1349410"/>
    <lineage>
        <taxon>Viruses</taxon>
        <taxon>Pandoravirus</taxon>
    </lineage>
</organism>
<dbReference type="SUPFAM" id="SSF81383">
    <property type="entry name" value="F-box domain"/>
    <property type="match status" value="1"/>
</dbReference>
<dbReference type="EMBL" id="KC977571">
    <property type="protein sequence ID" value="AGO85098.1"/>
    <property type="molecule type" value="Genomic_DNA"/>
</dbReference>
<protein>
    <submittedName>
        <fullName evidence="2">F-box domain containing protein</fullName>
    </submittedName>
</protein>
<dbReference type="RefSeq" id="YP_008438172.1">
    <property type="nucleotide sequence ID" value="NC_022098.1"/>
</dbReference>
<evidence type="ECO:0000259" key="1">
    <source>
        <dbReference type="Pfam" id="PF12937"/>
    </source>
</evidence>
<evidence type="ECO:0000313" key="3">
    <source>
        <dbReference type="Proteomes" id="UP000204584"/>
    </source>
</evidence>
<accession>S4VXL2</accession>
<dbReference type="GeneID" id="16606885"/>
<proteinExistence type="predicted"/>
<keyword evidence="3" id="KW-1185">Reference proteome</keyword>
<dbReference type="InterPro" id="IPR036047">
    <property type="entry name" value="F-box-like_dom_sf"/>
</dbReference>
<dbReference type="Gene3D" id="1.20.1280.50">
    <property type="match status" value="1"/>
</dbReference>
<evidence type="ECO:0000313" key="2">
    <source>
        <dbReference type="EMBL" id="AGO85098.1"/>
    </source>
</evidence>
<name>S4VXL2_9VIRU</name>
<dbReference type="SUPFAM" id="SSF82185">
    <property type="entry name" value="Histone H3 K4-specific methyltransferase SET7/9 N-terminal domain"/>
    <property type="match status" value="1"/>
</dbReference>